<keyword evidence="9" id="KW-0067">ATP-binding</keyword>
<evidence type="ECO:0000256" key="5">
    <source>
        <dbReference type="ARBA" id="ARBA00022679"/>
    </source>
</evidence>
<evidence type="ECO:0000256" key="6">
    <source>
        <dbReference type="ARBA" id="ARBA00022703"/>
    </source>
</evidence>
<dbReference type="STRING" id="69771.A0A1V6P089"/>
<dbReference type="GO" id="GO:0005524">
    <property type="term" value="F:ATP binding"/>
    <property type="evidence" value="ECO:0007669"/>
    <property type="project" value="UniProtKB-KW"/>
</dbReference>
<evidence type="ECO:0000256" key="3">
    <source>
        <dbReference type="ARBA" id="ARBA00012486"/>
    </source>
</evidence>
<evidence type="ECO:0000256" key="11">
    <source>
        <dbReference type="ARBA" id="ARBA00039894"/>
    </source>
</evidence>
<dbReference type="GO" id="GO:0005737">
    <property type="term" value="C:cytoplasm"/>
    <property type="evidence" value="ECO:0007669"/>
    <property type="project" value="UniProtKB-SubCell"/>
</dbReference>
<gene>
    <name evidence="16" type="ORF">PENDEC_c024G02036</name>
</gene>
<name>A0A1V6P089_PENDC</name>
<dbReference type="SUPFAM" id="SSF54495">
    <property type="entry name" value="UBC-like"/>
    <property type="match status" value="2"/>
</dbReference>
<dbReference type="OrthoDB" id="1926878at2759"/>
<keyword evidence="5" id="KW-0808">Transferase</keyword>
<evidence type="ECO:0000313" key="17">
    <source>
        <dbReference type="Proteomes" id="UP000191522"/>
    </source>
</evidence>
<protein>
    <recommendedName>
        <fullName evidence="11">Ubiquitin-conjugating enzyme E2 Z</fullName>
        <ecNumber evidence="3">2.3.2.23</ecNumber>
    </recommendedName>
    <alternativeName>
        <fullName evidence="12">E2 ubiquitin-conjugating enzyme Z</fullName>
    </alternativeName>
    <alternativeName>
        <fullName evidence="14">Ubiquitin carrier protein Z</fullName>
    </alternativeName>
    <alternativeName>
        <fullName evidence="13">Ubiquitin-protein ligase Z</fullName>
    </alternativeName>
</protein>
<evidence type="ECO:0000259" key="15">
    <source>
        <dbReference type="PROSITE" id="PS50127"/>
    </source>
</evidence>
<sequence length="453" mass="51668">MADQCTLRLIRELNALEKSDELAMTVHYKEGNVREISAMILGPPGTPYALGLYEFTFSVPSNYPATAPGVVLRTTNKGRTRFGPNLYANGKVCLSIIGTWHGESGEQWSPCQGLESVLLSIQSLLSATPYFNEPGYEKENDEGNIELYNSKIRHENLRLAVIKPLEEALGVVSPEDGPVNWPRLSNPLLDDPEIDVNEGQVLHHEGMPKTGHFDDYRKQRFLWYLELYKQAVQEGLEKETVRHGTTFPLSPFEMGGNAMRGEWNYPDLQRRMNVLEAKIMEETHQWPVEGRKLTEMDAGIAVSLRAQHEQIVAGFTSRTDSIFDLTMVDENPFLWKLVYFGRPMTQYDGGVLMVKIYISPRHPVEQPRVFVETPLFHVRLSTKKVLIYLPARAEEMSRHIEGIIASLEEESPPYNPLMTVNAEATKLFWGSKDEQKQYHRKLRRSIEESIGYL</sequence>
<proteinExistence type="predicted"/>
<evidence type="ECO:0000256" key="4">
    <source>
        <dbReference type="ARBA" id="ARBA00022490"/>
    </source>
</evidence>
<dbReference type="Proteomes" id="UP000191522">
    <property type="component" value="Unassembled WGS sequence"/>
</dbReference>
<evidence type="ECO:0000256" key="13">
    <source>
        <dbReference type="ARBA" id="ARBA00042316"/>
    </source>
</evidence>
<dbReference type="GO" id="GO:0043066">
    <property type="term" value="P:negative regulation of apoptotic process"/>
    <property type="evidence" value="ECO:0007669"/>
    <property type="project" value="TreeGrafter"/>
</dbReference>
<comment type="subcellular location">
    <subcellularLocation>
        <location evidence="2">Cytoplasm</location>
    </subcellularLocation>
    <subcellularLocation>
        <location evidence="1">Nucleus</location>
    </subcellularLocation>
</comment>
<dbReference type="InterPro" id="IPR000608">
    <property type="entry name" value="UBC"/>
</dbReference>
<dbReference type="PANTHER" id="PTHR46116:SF26">
    <property type="entry name" value="UBIQUITIN-CONJUGATING ENZYME E2 Z"/>
    <property type="match status" value="1"/>
</dbReference>
<dbReference type="GO" id="GO:0005634">
    <property type="term" value="C:nucleus"/>
    <property type="evidence" value="ECO:0007669"/>
    <property type="project" value="UniProtKB-SubCell"/>
</dbReference>
<evidence type="ECO:0000256" key="10">
    <source>
        <dbReference type="ARBA" id="ARBA00023242"/>
    </source>
</evidence>
<evidence type="ECO:0000256" key="8">
    <source>
        <dbReference type="ARBA" id="ARBA00022786"/>
    </source>
</evidence>
<feature type="domain" description="UBC core" evidence="15">
    <location>
        <begin position="4"/>
        <end position="161"/>
    </location>
</feature>
<comment type="caution">
    <text evidence="16">The sequence shown here is derived from an EMBL/GenBank/DDBJ whole genome shotgun (WGS) entry which is preliminary data.</text>
</comment>
<evidence type="ECO:0000256" key="2">
    <source>
        <dbReference type="ARBA" id="ARBA00004496"/>
    </source>
</evidence>
<evidence type="ECO:0000313" key="16">
    <source>
        <dbReference type="EMBL" id="OQD70381.1"/>
    </source>
</evidence>
<dbReference type="InterPro" id="IPR016135">
    <property type="entry name" value="UBQ-conjugating_enzyme/RWD"/>
</dbReference>
<dbReference type="Gene3D" id="3.10.110.10">
    <property type="entry name" value="Ubiquitin Conjugating Enzyme"/>
    <property type="match status" value="2"/>
</dbReference>
<keyword evidence="6" id="KW-0053">Apoptosis</keyword>
<evidence type="ECO:0000256" key="14">
    <source>
        <dbReference type="ARBA" id="ARBA00042401"/>
    </source>
</evidence>
<dbReference type="PANTHER" id="PTHR46116">
    <property type="entry name" value="(E3-INDEPENDENT) E2 UBIQUITIN-CONJUGATING ENZYME"/>
    <property type="match status" value="1"/>
</dbReference>
<dbReference type="PROSITE" id="PS50127">
    <property type="entry name" value="UBC_2"/>
    <property type="match status" value="1"/>
</dbReference>
<reference evidence="17" key="1">
    <citation type="journal article" date="2017" name="Nat. Microbiol.">
        <title>Global analysis of biosynthetic gene clusters reveals vast potential of secondary metabolite production in Penicillium species.</title>
        <authorList>
            <person name="Nielsen J.C."/>
            <person name="Grijseels S."/>
            <person name="Prigent S."/>
            <person name="Ji B."/>
            <person name="Dainat J."/>
            <person name="Nielsen K.F."/>
            <person name="Frisvad J.C."/>
            <person name="Workman M."/>
            <person name="Nielsen J."/>
        </authorList>
    </citation>
    <scope>NUCLEOTIDE SEQUENCE [LARGE SCALE GENOMIC DNA]</scope>
    <source>
        <strain evidence="17">IBT 11843</strain>
    </source>
</reference>
<keyword evidence="8" id="KW-0833">Ubl conjugation pathway</keyword>
<dbReference type="GO" id="GO:0004869">
    <property type="term" value="F:cysteine-type endopeptidase inhibitor activity"/>
    <property type="evidence" value="ECO:0007669"/>
    <property type="project" value="TreeGrafter"/>
</dbReference>
<accession>A0A1V6P089</accession>
<dbReference type="Pfam" id="PF00179">
    <property type="entry name" value="UQ_con"/>
    <property type="match status" value="1"/>
</dbReference>
<dbReference type="EC" id="2.3.2.23" evidence="3"/>
<dbReference type="SMART" id="SM00212">
    <property type="entry name" value="UBCc"/>
    <property type="match status" value="1"/>
</dbReference>
<dbReference type="CDD" id="cd23809">
    <property type="entry name" value="UBCc_UBE2Z"/>
    <property type="match status" value="1"/>
</dbReference>
<keyword evidence="17" id="KW-1185">Reference proteome</keyword>
<keyword evidence="7" id="KW-0547">Nucleotide-binding</keyword>
<dbReference type="GO" id="GO:0006915">
    <property type="term" value="P:apoptotic process"/>
    <property type="evidence" value="ECO:0007669"/>
    <property type="project" value="UniProtKB-KW"/>
</dbReference>
<evidence type="ECO:0000256" key="1">
    <source>
        <dbReference type="ARBA" id="ARBA00004123"/>
    </source>
</evidence>
<dbReference type="AlphaFoldDB" id="A0A1V6P089"/>
<dbReference type="OMA" id="SKLFWGS"/>
<dbReference type="GO" id="GO:0061631">
    <property type="term" value="F:ubiquitin conjugating enzyme activity"/>
    <property type="evidence" value="ECO:0007669"/>
    <property type="project" value="UniProtKB-EC"/>
</dbReference>
<evidence type="ECO:0000256" key="7">
    <source>
        <dbReference type="ARBA" id="ARBA00022741"/>
    </source>
</evidence>
<organism evidence="16 17">
    <name type="scientific">Penicillium decumbens</name>
    <dbReference type="NCBI Taxonomy" id="69771"/>
    <lineage>
        <taxon>Eukaryota</taxon>
        <taxon>Fungi</taxon>
        <taxon>Dikarya</taxon>
        <taxon>Ascomycota</taxon>
        <taxon>Pezizomycotina</taxon>
        <taxon>Eurotiomycetes</taxon>
        <taxon>Eurotiomycetidae</taxon>
        <taxon>Eurotiales</taxon>
        <taxon>Aspergillaceae</taxon>
        <taxon>Penicillium</taxon>
    </lineage>
</organism>
<dbReference type="EMBL" id="MDYL01000024">
    <property type="protein sequence ID" value="OQD70381.1"/>
    <property type="molecule type" value="Genomic_DNA"/>
</dbReference>
<evidence type="ECO:0000256" key="12">
    <source>
        <dbReference type="ARBA" id="ARBA00041798"/>
    </source>
</evidence>
<dbReference type="CDD" id="cd00195">
    <property type="entry name" value="UBCc_UEV"/>
    <property type="match status" value="1"/>
</dbReference>
<evidence type="ECO:0000256" key="9">
    <source>
        <dbReference type="ARBA" id="ARBA00022840"/>
    </source>
</evidence>
<keyword evidence="4" id="KW-0963">Cytoplasm</keyword>
<keyword evidence="10" id="KW-0539">Nucleus</keyword>